<accession>A0A2W7JTJ8</accession>
<keyword evidence="1" id="KW-0812">Transmembrane</keyword>
<keyword evidence="4" id="KW-1185">Reference proteome</keyword>
<dbReference type="RefSeq" id="WP_111541721.1">
    <property type="nucleotide sequence ID" value="NZ_QKYV01000007.1"/>
</dbReference>
<dbReference type="AlphaFoldDB" id="A0A2W7JTJ8"/>
<sequence length="242" mass="26820">MIPAISLFVIVSLSALITRVAAIALAHTGLSTESARFQARSAYTGTGFTTGESEKIMNFPVRRKIIYMLMLVGNAGVVTTMSTLILAFVLPNKTSSLLYGLLIIIVGLSLLGWAIRSSIVDRWLSKVIGKALKKYTNIDVKDYASILHLADNFQITELRVDHESWLANKKLKDLDLRREGVIVLGIQPVEGEYVGSPNGDSLVRPEDLITMYGKAESFQNLNQRKRNWKGDIEHQKAVENDS</sequence>
<dbReference type="PROSITE" id="PS51202">
    <property type="entry name" value="RCK_C"/>
    <property type="match status" value="1"/>
</dbReference>
<dbReference type="Pfam" id="PF02080">
    <property type="entry name" value="TrkA_C"/>
    <property type="match status" value="1"/>
</dbReference>
<dbReference type="GO" id="GO:0008324">
    <property type="term" value="F:monoatomic cation transmembrane transporter activity"/>
    <property type="evidence" value="ECO:0007669"/>
    <property type="project" value="InterPro"/>
</dbReference>
<feature type="transmembrane region" description="Helical" evidence="1">
    <location>
        <begin position="96"/>
        <end position="115"/>
    </location>
</feature>
<evidence type="ECO:0000313" key="3">
    <source>
        <dbReference type="EMBL" id="PZW38780.1"/>
    </source>
</evidence>
<evidence type="ECO:0000256" key="1">
    <source>
        <dbReference type="SAM" id="Phobius"/>
    </source>
</evidence>
<evidence type="ECO:0000313" key="4">
    <source>
        <dbReference type="Proteomes" id="UP000249542"/>
    </source>
</evidence>
<name>A0A2W7JTJ8_9FLAO</name>
<dbReference type="Gene3D" id="3.30.70.1450">
    <property type="entry name" value="Regulator of K+ conductance, C-terminal domain"/>
    <property type="match status" value="1"/>
</dbReference>
<feature type="transmembrane region" description="Helical" evidence="1">
    <location>
        <begin position="65"/>
        <end position="90"/>
    </location>
</feature>
<dbReference type="Proteomes" id="UP000249542">
    <property type="component" value="Unassembled WGS sequence"/>
</dbReference>
<dbReference type="EMBL" id="QKYV01000007">
    <property type="protein sequence ID" value="PZW38780.1"/>
    <property type="molecule type" value="Genomic_DNA"/>
</dbReference>
<protein>
    <submittedName>
        <fullName evidence="3">TrkA family protein</fullName>
    </submittedName>
</protein>
<dbReference type="SUPFAM" id="SSF116726">
    <property type="entry name" value="TrkA C-terminal domain-like"/>
    <property type="match status" value="1"/>
</dbReference>
<proteinExistence type="predicted"/>
<gene>
    <name evidence="3" type="ORF">LX95_02444</name>
</gene>
<organism evidence="3 4">
    <name type="scientific">Mesonia algae</name>
    <dbReference type="NCBI Taxonomy" id="213248"/>
    <lineage>
        <taxon>Bacteria</taxon>
        <taxon>Pseudomonadati</taxon>
        <taxon>Bacteroidota</taxon>
        <taxon>Flavobacteriia</taxon>
        <taxon>Flavobacteriales</taxon>
        <taxon>Flavobacteriaceae</taxon>
        <taxon>Mesonia</taxon>
    </lineage>
</organism>
<evidence type="ECO:0000259" key="2">
    <source>
        <dbReference type="PROSITE" id="PS51202"/>
    </source>
</evidence>
<dbReference type="InterPro" id="IPR036721">
    <property type="entry name" value="RCK_C_sf"/>
</dbReference>
<dbReference type="GO" id="GO:0006813">
    <property type="term" value="P:potassium ion transport"/>
    <property type="evidence" value="ECO:0007669"/>
    <property type="project" value="InterPro"/>
</dbReference>
<keyword evidence="1" id="KW-0472">Membrane</keyword>
<feature type="domain" description="RCK C-terminal" evidence="2">
    <location>
        <begin position="141"/>
        <end position="227"/>
    </location>
</feature>
<dbReference type="InterPro" id="IPR006037">
    <property type="entry name" value="RCK_C"/>
</dbReference>
<keyword evidence="1" id="KW-1133">Transmembrane helix</keyword>
<comment type="caution">
    <text evidence="3">The sequence shown here is derived from an EMBL/GenBank/DDBJ whole genome shotgun (WGS) entry which is preliminary data.</text>
</comment>
<reference evidence="3 4" key="1">
    <citation type="submission" date="2018-06" db="EMBL/GenBank/DDBJ databases">
        <title>Genomic Encyclopedia of Archaeal and Bacterial Type Strains, Phase II (KMG-II): from individual species to whole genera.</title>
        <authorList>
            <person name="Goeker M."/>
        </authorList>
    </citation>
    <scope>NUCLEOTIDE SEQUENCE [LARGE SCALE GENOMIC DNA]</scope>
    <source>
        <strain evidence="3 4">DSM 15361</strain>
    </source>
</reference>
<feature type="transmembrane region" description="Helical" evidence="1">
    <location>
        <begin position="6"/>
        <end position="30"/>
    </location>
</feature>